<keyword evidence="3" id="KW-1185">Reference proteome</keyword>
<reference evidence="2 3" key="1">
    <citation type="submission" date="2021-01" db="EMBL/GenBank/DDBJ databases">
        <title>FDA dAtabase for Regulatory Grade micrObial Sequences (FDA-ARGOS): Supporting development and validation of Infectious Disease Dx tests.</title>
        <authorList>
            <person name="Nelson B."/>
            <person name="Plummer A."/>
            <person name="Tallon L."/>
            <person name="Sadzewicz L."/>
            <person name="Zhao X."/>
            <person name="Boylan J."/>
            <person name="Ott S."/>
            <person name="Bowen H."/>
            <person name="Vavikolanu K."/>
            <person name="Mehta A."/>
            <person name="Aluvathingal J."/>
            <person name="Nadendla S."/>
            <person name="Myers T."/>
            <person name="Yan Y."/>
            <person name="Sichtig H."/>
        </authorList>
    </citation>
    <scope>NUCLEOTIDE SEQUENCE [LARGE SCALE GENOMIC DNA]</scope>
    <source>
        <strain evidence="2 3">FDAARGOS_1161</strain>
    </source>
</reference>
<accession>A0A974NM09</accession>
<dbReference type="InterPro" id="IPR049722">
    <property type="entry name" value="Prli42-like"/>
</dbReference>
<sequence length="31" mass="3546">MNNKKNRKIVVYLMLACMLLTTLFSGIAVFL</sequence>
<evidence type="ECO:0000256" key="1">
    <source>
        <dbReference type="SAM" id="Phobius"/>
    </source>
</evidence>
<keyword evidence="1" id="KW-0472">Membrane</keyword>
<dbReference type="NCBIfam" id="NF033880">
    <property type="entry name" value="Prli42"/>
    <property type="match status" value="1"/>
</dbReference>
<dbReference type="EMBL" id="CP068053">
    <property type="protein sequence ID" value="QQT00038.1"/>
    <property type="molecule type" value="Genomic_DNA"/>
</dbReference>
<feature type="transmembrane region" description="Helical" evidence="1">
    <location>
        <begin position="9"/>
        <end position="30"/>
    </location>
</feature>
<proteinExistence type="predicted"/>
<evidence type="ECO:0000313" key="2">
    <source>
        <dbReference type="EMBL" id="QQT00038.1"/>
    </source>
</evidence>
<dbReference type="RefSeq" id="WP_152526474.1">
    <property type="nucleotide sequence ID" value="NZ_CP068053.1"/>
</dbReference>
<protein>
    <submittedName>
        <fullName evidence="2">Stressosome-associated protein Prli42</fullName>
    </submittedName>
</protein>
<dbReference type="KEGG" id="ppsr:I6J18_21060"/>
<keyword evidence="1" id="KW-1133">Transmembrane helix</keyword>
<keyword evidence="1" id="KW-0812">Transmembrane</keyword>
<evidence type="ECO:0000313" key="3">
    <source>
        <dbReference type="Proteomes" id="UP000595254"/>
    </source>
</evidence>
<dbReference type="AlphaFoldDB" id="A0A974NM09"/>
<organism evidence="2 3">
    <name type="scientific">Peribacillus psychrosaccharolyticus</name>
    <name type="common">Bacillus psychrosaccharolyticus</name>
    <dbReference type="NCBI Taxonomy" id="1407"/>
    <lineage>
        <taxon>Bacteria</taxon>
        <taxon>Bacillati</taxon>
        <taxon>Bacillota</taxon>
        <taxon>Bacilli</taxon>
        <taxon>Bacillales</taxon>
        <taxon>Bacillaceae</taxon>
        <taxon>Peribacillus</taxon>
    </lineage>
</organism>
<name>A0A974NM09_PERPY</name>
<gene>
    <name evidence="2" type="primary">prli42</name>
    <name evidence="2" type="ORF">I6J18_21060</name>
</gene>
<dbReference type="Proteomes" id="UP000595254">
    <property type="component" value="Chromosome"/>
</dbReference>